<dbReference type="GO" id="GO:0016757">
    <property type="term" value="F:glycosyltransferase activity"/>
    <property type="evidence" value="ECO:0007669"/>
    <property type="project" value="UniProtKB-KW"/>
</dbReference>
<dbReference type="EMBL" id="QSON01000019">
    <property type="protein sequence ID" value="RGI97526.1"/>
    <property type="molecule type" value="Genomic_DNA"/>
</dbReference>
<dbReference type="CDD" id="cd04194">
    <property type="entry name" value="GT8_A4GalT_like"/>
    <property type="match status" value="1"/>
</dbReference>
<dbReference type="PANTHER" id="PTHR13778">
    <property type="entry name" value="GLYCOSYLTRANSFERASE 8 DOMAIN-CONTAINING PROTEIN"/>
    <property type="match status" value="1"/>
</dbReference>
<dbReference type="InterPro" id="IPR025536">
    <property type="entry name" value="DUF4422"/>
</dbReference>
<keyword evidence="1" id="KW-0328">Glycosyltransferase</keyword>
<dbReference type="PANTHER" id="PTHR13778:SF47">
    <property type="entry name" value="LIPOPOLYSACCHARIDE 1,3-GALACTOSYLTRANSFERASE"/>
    <property type="match status" value="1"/>
</dbReference>
<evidence type="ECO:0000256" key="2">
    <source>
        <dbReference type="ARBA" id="ARBA00022679"/>
    </source>
</evidence>
<gene>
    <name evidence="5" type="ORF">DXD79_27340</name>
</gene>
<comment type="caution">
    <text evidence="5">The sequence shown here is derived from an EMBL/GenBank/DDBJ whole genome shotgun (WGS) entry which is preliminary data.</text>
</comment>
<evidence type="ECO:0000259" key="4">
    <source>
        <dbReference type="Pfam" id="PF14393"/>
    </source>
</evidence>
<evidence type="ECO:0000256" key="1">
    <source>
        <dbReference type="ARBA" id="ARBA00022676"/>
    </source>
</evidence>
<name>A0A374P0Z5_9FIRM</name>
<proteinExistence type="predicted"/>
<dbReference type="RefSeq" id="WP_117624392.1">
    <property type="nucleotide sequence ID" value="NZ_QSON01000019.1"/>
</dbReference>
<evidence type="ECO:0000313" key="5">
    <source>
        <dbReference type="EMBL" id="RGI97526.1"/>
    </source>
</evidence>
<evidence type="ECO:0000256" key="3">
    <source>
        <dbReference type="ARBA" id="ARBA00022723"/>
    </source>
</evidence>
<dbReference type="Pfam" id="PF01501">
    <property type="entry name" value="Glyco_transf_8"/>
    <property type="match status" value="1"/>
</dbReference>
<dbReference type="SUPFAM" id="SSF53448">
    <property type="entry name" value="Nucleotide-diphospho-sugar transferases"/>
    <property type="match status" value="1"/>
</dbReference>
<protein>
    <submittedName>
        <fullName evidence="5">DUF4422 domain-containing protein</fullName>
    </submittedName>
</protein>
<dbReference type="GO" id="GO:0046872">
    <property type="term" value="F:metal ion binding"/>
    <property type="evidence" value="ECO:0007669"/>
    <property type="project" value="UniProtKB-KW"/>
</dbReference>
<dbReference type="AlphaFoldDB" id="A0A374P0Z5"/>
<reference evidence="5 6" key="1">
    <citation type="submission" date="2018-08" db="EMBL/GenBank/DDBJ databases">
        <title>A genome reference for cultivated species of the human gut microbiota.</title>
        <authorList>
            <person name="Zou Y."/>
            <person name="Xue W."/>
            <person name="Luo G."/>
        </authorList>
    </citation>
    <scope>NUCLEOTIDE SEQUENCE [LARGE SCALE GENOMIC DNA]</scope>
    <source>
        <strain evidence="5 6">TM09-12</strain>
    </source>
</reference>
<dbReference type="Proteomes" id="UP000263014">
    <property type="component" value="Unassembled WGS sequence"/>
</dbReference>
<sequence length="621" mass="74431">MTSNIKIYVSCHKNCFVPDRPFLYPIQVGAQDASIRFSNMLHDDIGENISHKNPLYCELTAQYWAWKNDDADYYGFFHYRRYLCFTEQIMAHNSFQDVVIKDLNNSILDEIGIKKELMEKTINSYDILSSPEVNLKELNKRIKSNKQQYELTPYLYKEDLDVLLAILEEKYPEYYETALEYFNLDKGYFCNMFIMRKEIFFSYCEWLFDILEEQEKRRDYTNYNIDAYRVIGHLAERLYGIYYTHLKKQGKYKCKELQRTLFLNTEVKNILNPIDAQNNVVIALATNDYFVPYAGTMLLSLIDNASDYKFYDIIILSEDISIKNKARINTIVKNRKNFRVNFLNPNSLLEHYTFYTRGHFSVETYYRLVLPELLPDYNKVLYLDSDMIIRRDIAELYDLDLESYLIAACYDADTSGLYNGYEPNKKNYMDSVLKMVNPYSYFQAGTLLINLKEFRKMYTTKQILDYATSYEFQLLDQDILNHLCEGKVKYIDMAWNMMVDYDNKRINEIIRLAPQWQYKEYIKARSAPSIIHYAGPQKPWFFPEMDFGDEFWRYAKKTPWYEIMLYRMTNNSSQILYQKEHPKEAKYKKIFDGNNCLFPYGSKRRESLKKIYYYLYNGLKR</sequence>
<dbReference type="Pfam" id="PF14393">
    <property type="entry name" value="DUF4422"/>
    <property type="match status" value="1"/>
</dbReference>
<keyword evidence="3" id="KW-0479">Metal-binding</keyword>
<organism evidence="5 6">
    <name type="scientific">Hungatella hathewayi</name>
    <dbReference type="NCBI Taxonomy" id="154046"/>
    <lineage>
        <taxon>Bacteria</taxon>
        <taxon>Bacillati</taxon>
        <taxon>Bacillota</taxon>
        <taxon>Clostridia</taxon>
        <taxon>Lachnospirales</taxon>
        <taxon>Lachnospiraceae</taxon>
        <taxon>Hungatella</taxon>
    </lineage>
</organism>
<feature type="domain" description="DUF4422" evidence="4">
    <location>
        <begin position="6"/>
        <end position="245"/>
    </location>
</feature>
<dbReference type="InterPro" id="IPR050748">
    <property type="entry name" value="Glycosyltrans_8_dom-fam"/>
</dbReference>
<dbReference type="InterPro" id="IPR002495">
    <property type="entry name" value="Glyco_trans_8"/>
</dbReference>
<keyword evidence="2" id="KW-0808">Transferase</keyword>
<dbReference type="Gene3D" id="3.90.550.10">
    <property type="entry name" value="Spore Coat Polysaccharide Biosynthesis Protein SpsA, Chain A"/>
    <property type="match status" value="1"/>
</dbReference>
<dbReference type="InterPro" id="IPR029044">
    <property type="entry name" value="Nucleotide-diphossugar_trans"/>
</dbReference>
<evidence type="ECO:0000313" key="6">
    <source>
        <dbReference type="Proteomes" id="UP000263014"/>
    </source>
</evidence>
<accession>A0A374P0Z5</accession>